<name>A0A382TZ53_9ZZZZ</name>
<dbReference type="Gene3D" id="3.40.50.720">
    <property type="entry name" value="NAD(P)-binding Rossmann-like Domain"/>
    <property type="match status" value="1"/>
</dbReference>
<dbReference type="PRINTS" id="PR00081">
    <property type="entry name" value="GDHRDH"/>
</dbReference>
<dbReference type="Pfam" id="PF00106">
    <property type="entry name" value="adh_short"/>
    <property type="match status" value="1"/>
</dbReference>
<dbReference type="InterPro" id="IPR036291">
    <property type="entry name" value="NAD(P)-bd_dom_sf"/>
</dbReference>
<sequence>MMSLQGEIALVTGAGNGMGRAIALEFANEGASIVAADINANAVDAVAAEINDTGGRAIAIEADLGNMASIEHMTTAAEAFGPVSILVNNAGTTRYSALMDVTEADWDLFFAVNAKGAFFTMQQVAAKMIERGKGGRIINMASVAGKGFPGTSNPAYAASKGAVIAMSY</sequence>
<evidence type="ECO:0000313" key="3">
    <source>
        <dbReference type="EMBL" id="SVD26718.1"/>
    </source>
</evidence>
<evidence type="ECO:0000256" key="1">
    <source>
        <dbReference type="ARBA" id="ARBA00006484"/>
    </source>
</evidence>
<accession>A0A382TZ53</accession>
<organism evidence="3">
    <name type="scientific">marine metagenome</name>
    <dbReference type="NCBI Taxonomy" id="408172"/>
    <lineage>
        <taxon>unclassified sequences</taxon>
        <taxon>metagenomes</taxon>
        <taxon>ecological metagenomes</taxon>
    </lineage>
</organism>
<dbReference type="PRINTS" id="PR00080">
    <property type="entry name" value="SDRFAMILY"/>
</dbReference>
<protein>
    <submittedName>
        <fullName evidence="3">Uncharacterized protein</fullName>
    </submittedName>
</protein>
<keyword evidence="2" id="KW-0560">Oxidoreductase</keyword>
<dbReference type="PANTHER" id="PTHR43669:SF8">
    <property type="entry name" value="SHORT-CHAIN TYPE DEHYDROGENASE_REDUCTASE-RELATED"/>
    <property type="match status" value="1"/>
</dbReference>
<evidence type="ECO:0000256" key="2">
    <source>
        <dbReference type="ARBA" id="ARBA00023002"/>
    </source>
</evidence>
<reference evidence="3" key="1">
    <citation type="submission" date="2018-05" db="EMBL/GenBank/DDBJ databases">
        <authorList>
            <person name="Lanie J.A."/>
            <person name="Ng W.-L."/>
            <person name="Kazmierczak K.M."/>
            <person name="Andrzejewski T.M."/>
            <person name="Davidsen T.M."/>
            <person name="Wayne K.J."/>
            <person name="Tettelin H."/>
            <person name="Glass J.I."/>
            <person name="Rusch D."/>
            <person name="Podicherti R."/>
            <person name="Tsui H.-C.T."/>
            <person name="Winkler M.E."/>
        </authorList>
    </citation>
    <scope>NUCLEOTIDE SEQUENCE</scope>
</reference>
<feature type="non-terminal residue" evidence="3">
    <location>
        <position position="168"/>
    </location>
</feature>
<dbReference type="InterPro" id="IPR002347">
    <property type="entry name" value="SDR_fam"/>
</dbReference>
<proteinExistence type="inferred from homology"/>
<dbReference type="AlphaFoldDB" id="A0A382TZ53"/>
<comment type="similarity">
    <text evidence="1">Belongs to the short-chain dehydrogenases/reductases (SDR) family.</text>
</comment>
<dbReference type="SUPFAM" id="SSF51735">
    <property type="entry name" value="NAD(P)-binding Rossmann-fold domains"/>
    <property type="match status" value="1"/>
</dbReference>
<dbReference type="EMBL" id="UINC01139892">
    <property type="protein sequence ID" value="SVD26718.1"/>
    <property type="molecule type" value="Genomic_DNA"/>
</dbReference>
<dbReference type="GO" id="GO:0016491">
    <property type="term" value="F:oxidoreductase activity"/>
    <property type="evidence" value="ECO:0007669"/>
    <property type="project" value="UniProtKB-KW"/>
</dbReference>
<dbReference type="PANTHER" id="PTHR43669">
    <property type="entry name" value="5-KETO-D-GLUCONATE 5-REDUCTASE"/>
    <property type="match status" value="1"/>
</dbReference>
<gene>
    <name evidence="3" type="ORF">METZ01_LOCUS379572</name>
</gene>